<keyword evidence="3" id="KW-1185">Reference proteome</keyword>
<keyword evidence="1" id="KW-1133">Transmembrane helix</keyword>
<dbReference type="EMBL" id="BAABFN010000001">
    <property type="protein sequence ID" value="GAA4302138.1"/>
    <property type="molecule type" value="Genomic_DNA"/>
</dbReference>
<keyword evidence="1" id="KW-0472">Membrane</keyword>
<evidence type="ECO:0000313" key="3">
    <source>
        <dbReference type="Proteomes" id="UP001501207"/>
    </source>
</evidence>
<gene>
    <name evidence="2" type="ORF">GCM10023143_04360</name>
</gene>
<keyword evidence="1" id="KW-0812">Transmembrane</keyword>
<dbReference type="Proteomes" id="UP001501207">
    <property type="component" value="Unassembled WGS sequence"/>
</dbReference>
<proteinExistence type="predicted"/>
<protein>
    <submittedName>
        <fullName evidence="2">Uncharacterized protein</fullName>
    </submittedName>
</protein>
<feature type="transmembrane region" description="Helical" evidence="1">
    <location>
        <begin position="31"/>
        <end position="50"/>
    </location>
</feature>
<name>A0ABP8FFI1_9BACT</name>
<sequence length="53" mass="6210">MNNPRLRNILLLVAFLILIGGTVLKMREHPAAWYLIGFSIALYIFARFFMRRA</sequence>
<dbReference type="RefSeq" id="WP_344974609.1">
    <property type="nucleotide sequence ID" value="NZ_BAABFN010000001.1"/>
</dbReference>
<evidence type="ECO:0000256" key="1">
    <source>
        <dbReference type="SAM" id="Phobius"/>
    </source>
</evidence>
<comment type="caution">
    <text evidence="2">The sequence shown here is derived from an EMBL/GenBank/DDBJ whole genome shotgun (WGS) entry which is preliminary data.</text>
</comment>
<reference evidence="3" key="1">
    <citation type="journal article" date="2019" name="Int. J. Syst. Evol. Microbiol.">
        <title>The Global Catalogue of Microorganisms (GCM) 10K type strain sequencing project: providing services to taxonomists for standard genome sequencing and annotation.</title>
        <authorList>
            <consortium name="The Broad Institute Genomics Platform"/>
            <consortium name="The Broad Institute Genome Sequencing Center for Infectious Disease"/>
            <person name="Wu L."/>
            <person name="Ma J."/>
        </authorList>
    </citation>
    <scope>NUCLEOTIDE SEQUENCE [LARGE SCALE GENOMIC DNA]</scope>
    <source>
        <strain evidence="3">JCM 17664</strain>
    </source>
</reference>
<evidence type="ECO:0000313" key="2">
    <source>
        <dbReference type="EMBL" id="GAA4302138.1"/>
    </source>
</evidence>
<organism evidence="2 3">
    <name type="scientific">Compostibacter hankyongensis</name>
    <dbReference type="NCBI Taxonomy" id="1007089"/>
    <lineage>
        <taxon>Bacteria</taxon>
        <taxon>Pseudomonadati</taxon>
        <taxon>Bacteroidota</taxon>
        <taxon>Chitinophagia</taxon>
        <taxon>Chitinophagales</taxon>
        <taxon>Chitinophagaceae</taxon>
        <taxon>Compostibacter</taxon>
    </lineage>
</organism>
<accession>A0ABP8FFI1</accession>